<keyword evidence="2" id="KW-1185">Reference proteome</keyword>
<protein>
    <submittedName>
        <fullName evidence="1">Uncharacterized protein</fullName>
    </submittedName>
</protein>
<proteinExistence type="predicted"/>
<dbReference type="EMBL" id="KZ993837">
    <property type="protein sequence ID" value="RKO94702.1"/>
    <property type="molecule type" value="Genomic_DNA"/>
</dbReference>
<dbReference type="Proteomes" id="UP000269721">
    <property type="component" value="Unassembled WGS sequence"/>
</dbReference>
<dbReference type="AlphaFoldDB" id="A0A4P9WQ44"/>
<sequence>MPFVVGPFYKNTATFHPDVEKTSPLASNSKRLPDVIVEQPPLRISETTSTWFYDKHGRHWVATCHPALLVEFVAAINIGKLFLATSKHEIKKDRFLALLHPDNNNLDPLHTNPHFLFKPATVLNLTHPLRVRLHYVATGSLNSIKYMTLSDPPPPPIGARTLLNRSDQVVVPTLTTDAMARFLRAHEAYHRARHKPYVVPRFAAHRGDSGRVEGGSGGDDARLAGADGAEMEGHSGVGGNDGMIMDATGEVEVKGLFIVTGIDFPAIEEDPEADDGKCVEDAMLRSGWCVRNTSVDWVAGDMDVEEWGEEYFPDDVESGVVPVELVRIE</sequence>
<dbReference type="OrthoDB" id="10594950at2759"/>
<evidence type="ECO:0000313" key="1">
    <source>
        <dbReference type="EMBL" id="RKO94702.1"/>
    </source>
</evidence>
<reference evidence="2" key="1">
    <citation type="journal article" date="2018" name="Nat. Microbiol.">
        <title>Leveraging single-cell genomics to expand the fungal tree of life.</title>
        <authorList>
            <person name="Ahrendt S.R."/>
            <person name="Quandt C.A."/>
            <person name="Ciobanu D."/>
            <person name="Clum A."/>
            <person name="Salamov A."/>
            <person name="Andreopoulos B."/>
            <person name="Cheng J.F."/>
            <person name="Woyke T."/>
            <person name="Pelin A."/>
            <person name="Henrissat B."/>
            <person name="Reynolds N.K."/>
            <person name="Benny G.L."/>
            <person name="Smith M.E."/>
            <person name="James T.Y."/>
            <person name="Grigoriev I.V."/>
        </authorList>
    </citation>
    <scope>NUCLEOTIDE SEQUENCE [LARGE SCALE GENOMIC DNA]</scope>
</reference>
<accession>A0A4P9WQ44</accession>
<evidence type="ECO:0000313" key="2">
    <source>
        <dbReference type="Proteomes" id="UP000269721"/>
    </source>
</evidence>
<name>A0A4P9WQ44_9FUNG</name>
<organism evidence="1 2">
    <name type="scientific">Blyttiomyces helicus</name>
    <dbReference type="NCBI Taxonomy" id="388810"/>
    <lineage>
        <taxon>Eukaryota</taxon>
        <taxon>Fungi</taxon>
        <taxon>Fungi incertae sedis</taxon>
        <taxon>Chytridiomycota</taxon>
        <taxon>Chytridiomycota incertae sedis</taxon>
        <taxon>Chytridiomycetes</taxon>
        <taxon>Chytridiomycetes incertae sedis</taxon>
        <taxon>Blyttiomyces</taxon>
    </lineage>
</organism>
<gene>
    <name evidence="1" type="ORF">BDK51DRAFT_33072</name>
</gene>